<dbReference type="InterPro" id="IPR038538">
    <property type="entry name" value="MTERF_sf"/>
</dbReference>
<organism evidence="5 6">
    <name type="scientific">Pelagomonas calceolata</name>
    <dbReference type="NCBI Taxonomy" id="35677"/>
    <lineage>
        <taxon>Eukaryota</taxon>
        <taxon>Sar</taxon>
        <taxon>Stramenopiles</taxon>
        <taxon>Ochrophyta</taxon>
        <taxon>Pelagophyceae</taxon>
        <taxon>Pelagomonadales</taxon>
        <taxon>Pelagomonadaceae</taxon>
        <taxon>Pelagomonas</taxon>
    </lineage>
</organism>
<dbReference type="EMBL" id="CAKKNE010000005">
    <property type="protein sequence ID" value="CAH0375994.1"/>
    <property type="molecule type" value="Genomic_DNA"/>
</dbReference>
<dbReference type="Proteomes" id="UP000789595">
    <property type="component" value="Unassembled WGS sequence"/>
</dbReference>
<dbReference type="GO" id="GO:0003676">
    <property type="term" value="F:nucleic acid binding"/>
    <property type="evidence" value="ECO:0007669"/>
    <property type="project" value="InterPro"/>
</dbReference>
<reference evidence="5" key="1">
    <citation type="submission" date="2021-11" db="EMBL/GenBank/DDBJ databases">
        <authorList>
            <consortium name="Genoscope - CEA"/>
            <person name="William W."/>
        </authorList>
    </citation>
    <scope>NUCLEOTIDE SEQUENCE</scope>
</reference>
<evidence type="ECO:0000313" key="6">
    <source>
        <dbReference type="Proteomes" id="UP000789595"/>
    </source>
</evidence>
<dbReference type="PANTHER" id="PTHR13068">
    <property type="entry name" value="CGI-12 PROTEIN-RELATED"/>
    <property type="match status" value="1"/>
</dbReference>
<dbReference type="InterPro" id="IPR001611">
    <property type="entry name" value="Leu-rich_rpt"/>
</dbReference>
<evidence type="ECO:0000256" key="4">
    <source>
        <dbReference type="ARBA" id="ARBA00022946"/>
    </source>
</evidence>
<dbReference type="Pfam" id="PF13855">
    <property type="entry name" value="LRR_8"/>
    <property type="match status" value="1"/>
</dbReference>
<evidence type="ECO:0000256" key="1">
    <source>
        <dbReference type="ARBA" id="ARBA00007692"/>
    </source>
</evidence>
<dbReference type="PANTHER" id="PTHR13068:SF112">
    <property type="entry name" value="TRANSCRIPTION TERMINATION FACTOR 3, MITOCHONDRIAL"/>
    <property type="match status" value="1"/>
</dbReference>
<dbReference type="InterPro" id="IPR032675">
    <property type="entry name" value="LRR_dom_sf"/>
</dbReference>
<accession>A0A8J2SZA6</accession>
<keyword evidence="4" id="KW-0809">Transit peptide</keyword>
<name>A0A8J2SZA6_9STRA</name>
<keyword evidence="3" id="KW-0677">Repeat</keyword>
<protein>
    <submittedName>
        <fullName evidence="5">Uncharacterized protein</fullName>
    </submittedName>
</protein>
<sequence length="587" mass="65227">MRATLLLRNLARTSARNGTAAARAAAAAPQSWRRLATSPLATDAVNLDLSQAKALTCHNMMCEHVGEPCGCRIAAFLERRSFPKLETLSLRGAGLRAVPDAVLRLPLLRELDLSRNELLRALPDDLAALESLETLDVTETALEALPPRLFALPRLRRVAADAELLVAPAGWTAADGALERCVVLTAAARARPFAAPRRAFGTSAAQAAENAADVRDLLRTRLSLTDAEVDRVERRRPAGARATVEPKLAWLQSRLELDAAQLKKIVVKHPHLLRRSVESMDTRAETTARNAVDVRDLLRTRLALTEAEVDRVERYQPAGARATVEPKLAWFQAHLKLDAAQLGKVVVRFPALLTKRVESMESTYDWLQTRLDLDEAHLRKMVLRLPPLLYLSVEENLAPTLEWLQRRLDLDDAGLRKVVLGLPPVLGYSVEDNMAPKLEWLQTRFDLDDAGLRKIVMTRPALLGYSVEDNMAPKLNWLRTRLELDDAQLRKIVMTLPGLLGYSVEANMAPKLAYLEREIGLSRAELRDWVVKNPSILGFSLANRYRPRLEACRAAGVDARRVLSYASQTDETFCERTGIAPDVLVSV</sequence>
<dbReference type="Gene3D" id="1.25.70.10">
    <property type="entry name" value="Transcription termination factor 3, mitochondrial"/>
    <property type="match status" value="2"/>
</dbReference>
<gene>
    <name evidence="5" type="ORF">PECAL_5P05470</name>
</gene>
<dbReference type="Gene3D" id="3.80.10.10">
    <property type="entry name" value="Ribonuclease Inhibitor"/>
    <property type="match status" value="1"/>
</dbReference>
<evidence type="ECO:0000256" key="2">
    <source>
        <dbReference type="ARBA" id="ARBA00022614"/>
    </source>
</evidence>
<evidence type="ECO:0000256" key="3">
    <source>
        <dbReference type="ARBA" id="ARBA00022737"/>
    </source>
</evidence>
<dbReference type="InterPro" id="IPR003591">
    <property type="entry name" value="Leu-rich_rpt_typical-subtyp"/>
</dbReference>
<dbReference type="SUPFAM" id="SSF52058">
    <property type="entry name" value="L domain-like"/>
    <property type="match status" value="1"/>
</dbReference>
<evidence type="ECO:0000313" key="5">
    <source>
        <dbReference type="EMBL" id="CAH0375994.1"/>
    </source>
</evidence>
<dbReference type="Pfam" id="PF02536">
    <property type="entry name" value="mTERF"/>
    <property type="match status" value="1"/>
</dbReference>
<keyword evidence="2" id="KW-0433">Leucine-rich repeat</keyword>
<dbReference type="InterPro" id="IPR003690">
    <property type="entry name" value="MTERF"/>
</dbReference>
<comment type="caution">
    <text evidence="5">The sequence shown here is derived from an EMBL/GenBank/DDBJ whole genome shotgun (WGS) entry which is preliminary data.</text>
</comment>
<dbReference type="SMART" id="SM00369">
    <property type="entry name" value="LRR_TYP"/>
    <property type="match status" value="3"/>
</dbReference>
<keyword evidence="6" id="KW-1185">Reference proteome</keyword>
<dbReference type="OrthoDB" id="187447at2759"/>
<proteinExistence type="inferred from homology"/>
<dbReference type="SMART" id="SM00733">
    <property type="entry name" value="Mterf"/>
    <property type="match status" value="7"/>
</dbReference>
<comment type="similarity">
    <text evidence="1">Belongs to the mTERF family.</text>
</comment>
<dbReference type="AlphaFoldDB" id="A0A8J2SZA6"/>